<dbReference type="InterPro" id="IPR005119">
    <property type="entry name" value="LysR_subst-bd"/>
</dbReference>
<evidence type="ECO:0000256" key="1">
    <source>
        <dbReference type="ARBA" id="ARBA00009437"/>
    </source>
</evidence>
<dbReference type="SUPFAM" id="SSF46785">
    <property type="entry name" value="Winged helix' DNA-binding domain"/>
    <property type="match status" value="1"/>
</dbReference>
<feature type="domain" description="HTH lysR-type" evidence="5">
    <location>
        <begin position="7"/>
        <end position="64"/>
    </location>
</feature>
<comment type="similarity">
    <text evidence="1">Belongs to the LysR transcriptional regulatory family.</text>
</comment>
<proteinExistence type="inferred from homology"/>
<dbReference type="PANTHER" id="PTHR30537">
    <property type="entry name" value="HTH-TYPE TRANSCRIPTIONAL REGULATOR"/>
    <property type="match status" value="1"/>
</dbReference>
<evidence type="ECO:0000259" key="5">
    <source>
        <dbReference type="PROSITE" id="PS50931"/>
    </source>
</evidence>
<organism evidence="6 9">
    <name type="scientific">Gluconacetobacter dulcium</name>
    <dbReference type="NCBI Taxonomy" id="2729096"/>
    <lineage>
        <taxon>Bacteria</taxon>
        <taxon>Pseudomonadati</taxon>
        <taxon>Pseudomonadota</taxon>
        <taxon>Alphaproteobacteria</taxon>
        <taxon>Acetobacterales</taxon>
        <taxon>Acetobacteraceae</taxon>
        <taxon>Gluconacetobacter</taxon>
    </lineage>
</organism>
<dbReference type="Proteomes" id="UP000540490">
    <property type="component" value="Unassembled WGS sequence"/>
</dbReference>
<protein>
    <submittedName>
        <fullName evidence="6">LysR family transcriptional regulator</fullName>
    </submittedName>
</protein>
<dbReference type="Gene3D" id="3.40.190.10">
    <property type="entry name" value="Periplasmic binding protein-like II"/>
    <property type="match status" value="2"/>
</dbReference>
<dbReference type="Proteomes" id="UP000561077">
    <property type="component" value="Unassembled WGS sequence"/>
</dbReference>
<dbReference type="GO" id="GO:0003700">
    <property type="term" value="F:DNA-binding transcription factor activity"/>
    <property type="evidence" value="ECO:0007669"/>
    <property type="project" value="InterPro"/>
</dbReference>
<dbReference type="InterPro" id="IPR036388">
    <property type="entry name" value="WH-like_DNA-bd_sf"/>
</dbReference>
<dbReference type="InterPro" id="IPR000847">
    <property type="entry name" value="LysR_HTH_N"/>
</dbReference>
<dbReference type="SUPFAM" id="SSF53850">
    <property type="entry name" value="Periplasmic binding protein-like II"/>
    <property type="match status" value="1"/>
</dbReference>
<dbReference type="PANTHER" id="PTHR30537:SF74">
    <property type="entry name" value="HTH-TYPE TRANSCRIPTIONAL REGULATOR TRPI"/>
    <property type="match status" value="1"/>
</dbReference>
<evidence type="ECO:0000313" key="8">
    <source>
        <dbReference type="Proteomes" id="UP000540490"/>
    </source>
</evidence>
<keyword evidence="2" id="KW-0805">Transcription regulation</keyword>
<dbReference type="InterPro" id="IPR058163">
    <property type="entry name" value="LysR-type_TF_proteobact-type"/>
</dbReference>
<evidence type="ECO:0000313" key="6">
    <source>
        <dbReference type="EMBL" id="MBB2163908.1"/>
    </source>
</evidence>
<accession>A0A7W4IJ81</accession>
<dbReference type="GO" id="GO:0006351">
    <property type="term" value="P:DNA-templated transcription"/>
    <property type="evidence" value="ECO:0007669"/>
    <property type="project" value="TreeGrafter"/>
</dbReference>
<gene>
    <name evidence="7" type="ORF">HLH25_06190</name>
    <name evidence="6" type="ORF">HLH26_05035</name>
</gene>
<dbReference type="InterPro" id="IPR036390">
    <property type="entry name" value="WH_DNA-bd_sf"/>
</dbReference>
<dbReference type="AlphaFoldDB" id="A0A7W4IJ81"/>
<sequence length="294" mass="32027">MKRSDIPSLDDLRAFEAVTRLGAVRAAAAELALTHGAVSRRVSKLAAELHVRLLEPDGRGVRPTRAGERLAQATSDALRGIAAALAEIRSASGAQPIVLSCERSLAMRWLIPRLSDFQDRHPGIDVHLSTGGGALDFARERITLAIRRLDFPLAPDWTVTTLVPEAVGPVMRPDMARRFADADYLALGSRTRPEAWKNWLASRPDMSAPREIRLYDHHFMMLEAAASGLGVALSPRIIAVDDVANGRLLAPAGFTADGTAYGLIRPRDALVTNSLKILEQWLVRQAEHPIRPAP</sequence>
<dbReference type="EMBL" id="JABEQN010000005">
    <property type="protein sequence ID" value="MBB2193234.1"/>
    <property type="molecule type" value="Genomic_DNA"/>
</dbReference>
<evidence type="ECO:0000256" key="2">
    <source>
        <dbReference type="ARBA" id="ARBA00023015"/>
    </source>
</evidence>
<dbReference type="Pfam" id="PF00126">
    <property type="entry name" value="HTH_1"/>
    <property type="match status" value="1"/>
</dbReference>
<reference evidence="8 9" key="1">
    <citation type="submission" date="2020-04" db="EMBL/GenBank/DDBJ databases">
        <title>Description of novel Gluconacetobacter.</title>
        <authorList>
            <person name="Sombolestani A."/>
        </authorList>
    </citation>
    <scope>NUCLEOTIDE SEQUENCE [LARGE SCALE GENOMIC DNA]</scope>
    <source>
        <strain evidence="7 8">LMG 1728</strain>
        <strain evidence="6 9">LMG 1731</strain>
    </source>
</reference>
<dbReference type="EMBL" id="JABEQO010000004">
    <property type="protein sequence ID" value="MBB2163908.1"/>
    <property type="molecule type" value="Genomic_DNA"/>
</dbReference>
<name>A0A7W4IJ81_9PROT</name>
<dbReference type="PROSITE" id="PS50931">
    <property type="entry name" value="HTH_LYSR"/>
    <property type="match status" value="1"/>
</dbReference>
<evidence type="ECO:0000256" key="4">
    <source>
        <dbReference type="ARBA" id="ARBA00023163"/>
    </source>
</evidence>
<evidence type="ECO:0000313" key="9">
    <source>
        <dbReference type="Proteomes" id="UP000561077"/>
    </source>
</evidence>
<dbReference type="Gene3D" id="1.10.10.10">
    <property type="entry name" value="Winged helix-like DNA-binding domain superfamily/Winged helix DNA-binding domain"/>
    <property type="match status" value="1"/>
</dbReference>
<dbReference type="GO" id="GO:0043565">
    <property type="term" value="F:sequence-specific DNA binding"/>
    <property type="evidence" value="ECO:0007669"/>
    <property type="project" value="TreeGrafter"/>
</dbReference>
<dbReference type="Pfam" id="PF03466">
    <property type="entry name" value="LysR_substrate"/>
    <property type="match status" value="1"/>
</dbReference>
<evidence type="ECO:0000313" key="7">
    <source>
        <dbReference type="EMBL" id="MBB2193234.1"/>
    </source>
</evidence>
<keyword evidence="4" id="KW-0804">Transcription</keyword>
<dbReference type="RefSeq" id="WP_182973231.1">
    <property type="nucleotide sequence ID" value="NZ_JABEQN010000005.1"/>
</dbReference>
<comment type="caution">
    <text evidence="6">The sequence shown here is derived from an EMBL/GenBank/DDBJ whole genome shotgun (WGS) entry which is preliminary data.</text>
</comment>
<keyword evidence="3" id="KW-0238">DNA-binding</keyword>
<evidence type="ECO:0000256" key="3">
    <source>
        <dbReference type="ARBA" id="ARBA00023125"/>
    </source>
</evidence>
<keyword evidence="8" id="KW-1185">Reference proteome</keyword>